<reference evidence="4" key="1">
    <citation type="journal article" date="2019" name="Int. J. Syst. Evol. Microbiol.">
        <title>The Global Catalogue of Microorganisms (GCM) 10K type strain sequencing project: providing services to taxonomists for standard genome sequencing and annotation.</title>
        <authorList>
            <consortium name="The Broad Institute Genomics Platform"/>
            <consortium name="The Broad Institute Genome Sequencing Center for Infectious Disease"/>
            <person name="Wu L."/>
            <person name="Ma J."/>
        </authorList>
    </citation>
    <scope>NUCLEOTIDE SEQUENCE [LARGE SCALE GENOMIC DNA]</scope>
    <source>
        <strain evidence="4">NBRC 110633</strain>
    </source>
</reference>
<name>A0ABQ5Y1Z9_9VIBR</name>
<protein>
    <recommendedName>
        <fullName evidence="2">Ricin B lectin domain-containing protein</fullName>
    </recommendedName>
</protein>
<feature type="domain" description="Ricin B lectin" evidence="2">
    <location>
        <begin position="40"/>
        <end position="154"/>
    </location>
</feature>
<feature type="signal peptide" evidence="1">
    <location>
        <begin position="1"/>
        <end position="21"/>
    </location>
</feature>
<evidence type="ECO:0000313" key="3">
    <source>
        <dbReference type="EMBL" id="GLR05016.1"/>
    </source>
</evidence>
<dbReference type="PROSITE" id="PS50231">
    <property type="entry name" value="RICIN_B_LECTIN"/>
    <property type="match status" value="1"/>
</dbReference>
<dbReference type="InterPro" id="IPR000772">
    <property type="entry name" value="Ricin_B_lectin"/>
</dbReference>
<keyword evidence="4" id="KW-1185">Reference proteome</keyword>
<dbReference type="Gene3D" id="2.80.10.50">
    <property type="match status" value="1"/>
</dbReference>
<feature type="chain" id="PRO_5046063584" description="Ricin B lectin domain-containing protein" evidence="1">
    <location>
        <begin position="22"/>
        <end position="181"/>
    </location>
</feature>
<comment type="caution">
    <text evidence="3">The sequence shown here is derived from an EMBL/GenBank/DDBJ whole genome shotgun (WGS) entry which is preliminary data.</text>
</comment>
<gene>
    <name evidence="3" type="ORF">GCM10007906_26040</name>
</gene>
<keyword evidence="1" id="KW-0732">Signal</keyword>
<evidence type="ECO:0000259" key="2">
    <source>
        <dbReference type="Pfam" id="PF00652"/>
    </source>
</evidence>
<dbReference type="CDD" id="cd00161">
    <property type="entry name" value="beta-trefoil_Ricin-like"/>
    <property type="match status" value="1"/>
</dbReference>
<dbReference type="SUPFAM" id="SSF50370">
    <property type="entry name" value="Ricin B-like lectins"/>
    <property type="match status" value="1"/>
</dbReference>
<dbReference type="EMBL" id="BSOE01000049">
    <property type="protein sequence ID" value="GLR05016.1"/>
    <property type="molecule type" value="Genomic_DNA"/>
</dbReference>
<dbReference type="InterPro" id="IPR035992">
    <property type="entry name" value="Ricin_B-like_lectins"/>
</dbReference>
<organism evidence="3 4">
    <name type="scientific">Vibrio hyugaensis</name>
    <dbReference type="NCBI Taxonomy" id="1534743"/>
    <lineage>
        <taxon>Bacteria</taxon>
        <taxon>Pseudomonadati</taxon>
        <taxon>Pseudomonadota</taxon>
        <taxon>Gammaproteobacteria</taxon>
        <taxon>Vibrionales</taxon>
        <taxon>Vibrionaceae</taxon>
        <taxon>Vibrio</taxon>
    </lineage>
</organism>
<proteinExistence type="predicted"/>
<sequence>MKKFLTKSAVLLAVISPIAYSADNTNLAEVMLSSPLDDSRGYCLDIAGGKGSNAPVERGLQAHTCYNYTGEILEDQGFEVSLISSGSFKISYFDVCMSASAIEAGASLDLEECKASDNQSFSLKGNGQISPNSNPSLCITVDSENKREGRGGSPVHVMRPVSLQLCDNSESDYQHWIIKSL</sequence>
<dbReference type="RefSeq" id="WP_045395935.1">
    <property type="nucleotide sequence ID" value="NZ_BBLD01000004.1"/>
</dbReference>
<dbReference type="Proteomes" id="UP001156669">
    <property type="component" value="Unassembled WGS sequence"/>
</dbReference>
<accession>A0ABQ5Y1Z9</accession>
<evidence type="ECO:0000256" key="1">
    <source>
        <dbReference type="SAM" id="SignalP"/>
    </source>
</evidence>
<evidence type="ECO:0000313" key="4">
    <source>
        <dbReference type="Proteomes" id="UP001156669"/>
    </source>
</evidence>
<dbReference type="Pfam" id="PF00652">
    <property type="entry name" value="Ricin_B_lectin"/>
    <property type="match status" value="1"/>
</dbReference>